<keyword evidence="1" id="KW-1133">Transmembrane helix</keyword>
<organism evidence="2 3">
    <name type="scientific">Cellulomonas alba</name>
    <dbReference type="NCBI Taxonomy" id="3053467"/>
    <lineage>
        <taxon>Bacteria</taxon>
        <taxon>Bacillati</taxon>
        <taxon>Actinomycetota</taxon>
        <taxon>Actinomycetes</taxon>
        <taxon>Micrococcales</taxon>
        <taxon>Cellulomonadaceae</taxon>
        <taxon>Cellulomonas</taxon>
    </lineage>
</organism>
<accession>A0ABT7SGL4</accession>
<name>A0ABT7SGL4_9CELL</name>
<keyword evidence="3" id="KW-1185">Reference proteome</keyword>
<reference evidence="2 3" key="1">
    <citation type="submission" date="2023-06" db="EMBL/GenBank/DDBJ databases">
        <title>Cellulomonas sp. MW4 Whole genome sequence.</title>
        <authorList>
            <person name="Park S."/>
        </authorList>
    </citation>
    <scope>NUCLEOTIDE SEQUENCE [LARGE SCALE GENOMIC DNA]</scope>
    <source>
        <strain evidence="2 3">MW4</strain>
    </source>
</reference>
<keyword evidence="1" id="KW-0812">Transmembrane</keyword>
<evidence type="ECO:0000313" key="3">
    <source>
        <dbReference type="Proteomes" id="UP001529338"/>
    </source>
</evidence>
<dbReference type="EMBL" id="JAUCGQ010000001">
    <property type="protein sequence ID" value="MDM7855318.1"/>
    <property type="molecule type" value="Genomic_DNA"/>
</dbReference>
<evidence type="ECO:0008006" key="4">
    <source>
        <dbReference type="Google" id="ProtNLM"/>
    </source>
</evidence>
<protein>
    <recommendedName>
        <fullName evidence="4">Sensor domain-containing protein</fullName>
    </recommendedName>
</protein>
<keyword evidence="1" id="KW-0472">Membrane</keyword>
<evidence type="ECO:0000256" key="1">
    <source>
        <dbReference type="SAM" id="Phobius"/>
    </source>
</evidence>
<proteinExistence type="predicted"/>
<dbReference type="Proteomes" id="UP001529338">
    <property type="component" value="Unassembled WGS sequence"/>
</dbReference>
<feature type="transmembrane region" description="Helical" evidence="1">
    <location>
        <begin position="58"/>
        <end position="82"/>
    </location>
</feature>
<gene>
    <name evidence="2" type="ORF">QRT04_10290</name>
</gene>
<sequence>MEPALEQPYTAAAVAPEAPGAFLDVRLLPWRPRLRHIDPDAVRANADVTAWSDDLAGFALSVVVSVLIFVAAPLVAVVLAVLLLPVEVWLVLSLGVLVVVARFAGLIPWAVVTPDGVESYRFLPAALRRVRELDPTRRVRVRWHWA</sequence>
<comment type="caution">
    <text evidence="2">The sequence shown here is derived from an EMBL/GenBank/DDBJ whole genome shotgun (WGS) entry which is preliminary data.</text>
</comment>
<feature type="transmembrane region" description="Helical" evidence="1">
    <location>
        <begin position="89"/>
        <end position="111"/>
    </location>
</feature>
<dbReference type="RefSeq" id="WP_289455124.1">
    <property type="nucleotide sequence ID" value="NZ_JAUCGQ010000001.1"/>
</dbReference>
<evidence type="ECO:0000313" key="2">
    <source>
        <dbReference type="EMBL" id="MDM7855318.1"/>
    </source>
</evidence>